<evidence type="ECO:0000256" key="1">
    <source>
        <dbReference type="ARBA" id="ARBA00004370"/>
    </source>
</evidence>
<evidence type="ECO:0000256" key="6">
    <source>
        <dbReference type="SAM" id="Phobius"/>
    </source>
</evidence>
<gene>
    <name evidence="8" type="ORF">KIN20_037188</name>
</gene>
<feature type="transmembrane region" description="Helical" evidence="6">
    <location>
        <begin position="237"/>
        <end position="258"/>
    </location>
</feature>
<feature type="transmembrane region" description="Helical" evidence="6">
    <location>
        <begin position="378"/>
        <end position="399"/>
    </location>
</feature>
<feature type="transmembrane region" description="Helical" evidence="6">
    <location>
        <begin position="430"/>
        <end position="454"/>
    </location>
</feature>
<dbReference type="Pfam" id="PF01490">
    <property type="entry name" value="Aa_trans"/>
    <property type="match status" value="1"/>
</dbReference>
<feature type="transmembrane region" description="Helical" evidence="6">
    <location>
        <begin position="169"/>
        <end position="188"/>
    </location>
</feature>
<dbReference type="InterPro" id="IPR013057">
    <property type="entry name" value="AA_transpt_TM"/>
</dbReference>
<dbReference type="EMBL" id="JAHQIW010007462">
    <property type="protein sequence ID" value="KAJ1374489.1"/>
    <property type="molecule type" value="Genomic_DNA"/>
</dbReference>
<keyword evidence="2" id="KW-0813">Transport</keyword>
<protein>
    <recommendedName>
        <fullName evidence="7">Amino acid transporter transmembrane domain-containing protein</fullName>
    </recommendedName>
</protein>
<keyword evidence="5 6" id="KW-0472">Membrane</keyword>
<evidence type="ECO:0000313" key="9">
    <source>
        <dbReference type="Proteomes" id="UP001196413"/>
    </source>
</evidence>
<feature type="transmembrane region" description="Helical" evidence="6">
    <location>
        <begin position="270"/>
        <end position="293"/>
    </location>
</feature>
<evidence type="ECO:0000256" key="3">
    <source>
        <dbReference type="ARBA" id="ARBA00022692"/>
    </source>
</evidence>
<keyword evidence="3 6" id="KW-0812">Transmembrane</keyword>
<dbReference type="GO" id="GO:0016020">
    <property type="term" value="C:membrane"/>
    <property type="evidence" value="ECO:0007669"/>
    <property type="project" value="UniProtKB-SubCell"/>
</dbReference>
<feature type="domain" description="Amino acid transporter transmembrane" evidence="7">
    <location>
        <begin position="48"/>
        <end position="403"/>
    </location>
</feature>
<feature type="transmembrane region" description="Helical" evidence="6">
    <location>
        <begin position="194"/>
        <end position="216"/>
    </location>
</feature>
<feature type="transmembrane region" description="Helical" evidence="6">
    <location>
        <begin position="49"/>
        <end position="70"/>
    </location>
</feature>
<evidence type="ECO:0000256" key="5">
    <source>
        <dbReference type="ARBA" id="ARBA00023136"/>
    </source>
</evidence>
<organism evidence="8 9">
    <name type="scientific">Parelaphostrongylus tenuis</name>
    <name type="common">Meningeal worm</name>
    <dbReference type="NCBI Taxonomy" id="148309"/>
    <lineage>
        <taxon>Eukaryota</taxon>
        <taxon>Metazoa</taxon>
        <taxon>Ecdysozoa</taxon>
        <taxon>Nematoda</taxon>
        <taxon>Chromadorea</taxon>
        <taxon>Rhabditida</taxon>
        <taxon>Rhabditina</taxon>
        <taxon>Rhabditomorpha</taxon>
        <taxon>Strongyloidea</taxon>
        <taxon>Metastrongylidae</taxon>
        <taxon>Parelaphostrongylus</taxon>
    </lineage>
</organism>
<dbReference type="PANTHER" id="PTHR48017">
    <property type="entry name" value="OS05G0424000 PROTEIN-RELATED"/>
    <property type="match status" value="1"/>
</dbReference>
<reference evidence="8" key="1">
    <citation type="submission" date="2021-06" db="EMBL/GenBank/DDBJ databases">
        <title>Parelaphostrongylus tenuis whole genome reference sequence.</title>
        <authorList>
            <person name="Garwood T.J."/>
            <person name="Larsen P.A."/>
            <person name="Fountain-Jones N.M."/>
            <person name="Garbe J.R."/>
            <person name="Macchietto M.G."/>
            <person name="Kania S.A."/>
            <person name="Gerhold R.W."/>
            <person name="Richards J.E."/>
            <person name="Wolf T.M."/>
        </authorList>
    </citation>
    <scope>NUCLEOTIDE SEQUENCE</scope>
    <source>
        <strain evidence="8">MNPRO001-30</strain>
        <tissue evidence="8">Meninges</tissue>
    </source>
</reference>
<evidence type="ECO:0000259" key="7">
    <source>
        <dbReference type="Pfam" id="PF01490"/>
    </source>
</evidence>
<comment type="caution">
    <text evidence="8">The sequence shown here is derived from an EMBL/GenBank/DDBJ whole genome shotgun (WGS) entry which is preliminary data.</text>
</comment>
<dbReference type="FunFam" id="1.20.1740.10:FF:000052">
    <property type="entry name" value="Lysine histidine transporter-like 3"/>
    <property type="match status" value="1"/>
</dbReference>
<dbReference type="AlphaFoldDB" id="A0AAD5RHI7"/>
<sequence>MTWKLDVNALTPENGIPMKSSKDGSYVKKSSLSDSTTDMSQAFFNPKGLSWFVTGLFVVGDLAGGGLVALPTAMIQSEFYPGLVISALMMGVVTYTAYVLGLSWNILLNTWPKYREHCRKPYPEIGYRAMESSSLYVLTSLSSELLSFICCLSSKNIHDMIKSFSNTEFSYCIVVLILAVCLLPVTFLKSPQDFWWAVVIAMITTSCAVVFIIIGASLDYELCSSHTDMPPYNPKNFFLALGTLLFAYGGHSAFPTIQHDMKNPSEFTKSVILAFSIMAVMYAPVCIMGYLTYHDAIRDSIIPSIQTVWIQQACNILITVHCILTLTIVFNPLNQEFEDLFKCPQHFCWQRVLIRSGTMLAVVFIAETIPNFGPLLDLFGGSTLTLTSVILPCLFYLYLNTWNLKRELVGMKGDAPVTLKDVLKYTPRTTLIICISIILFGLIGGSAATFSAIVELTTTNFLLPCYVSPFLKQIHPSDGGASVYCCGPYQNLTHNGLTSQCVPMPRNPFYG</sequence>
<feature type="transmembrane region" description="Helical" evidence="6">
    <location>
        <begin position="352"/>
        <end position="372"/>
    </location>
</feature>
<evidence type="ECO:0000256" key="2">
    <source>
        <dbReference type="ARBA" id="ARBA00022448"/>
    </source>
</evidence>
<dbReference type="Gene3D" id="1.20.1740.10">
    <property type="entry name" value="Amino acid/polyamine transporter I"/>
    <property type="match status" value="1"/>
</dbReference>
<evidence type="ECO:0000313" key="8">
    <source>
        <dbReference type="EMBL" id="KAJ1374489.1"/>
    </source>
</evidence>
<evidence type="ECO:0000256" key="4">
    <source>
        <dbReference type="ARBA" id="ARBA00022989"/>
    </source>
</evidence>
<name>A0AAD5RHI7_PARTN</name>
<comment type="subcellular location">
    <subcellularLocation>
        <location evidence="1">Membrane</location>
    </subcellularLocation>
</comment>
<proteinExistence type="predicted"/>
<feature type="transmembrane region" description="Helical" evidence="6">
    <location>
        <begin position="82"/>
        <end position="107"/>
    </location>
</feature>
<keyword evidence="4 6" id="KW-1133">Transmembrane helix</keyword>
<keyword evidence="9" id="KW-1185">Reference proteome</keyword>
<accession>A0AAD5RHI7</accession>
<dbReference type="Proteomes" id="UP001196413">
    <property type="component" value="Unassembled WGS sequence"/>
</dbReference>